<protein>
    <submittedName>
        <fullName evidence="1">IS66 family insertion sequence element accessory protein TnpB</fullName>
    </submittedName>
</protein>
<feature type="non-terminal residue" evidence="1">
    <location>
        <position position="1"/>
    </location>
</feature>
<organism evidence="1 2">
    <name type="scientific">Thorsellia kenyensis</name>
    <dbReference type="NCBI Taxonomy" id="1549888"/>
    <lineage>
        <taxon>Bacteria</taxon>
        <taxon>Pseudomonadati</taxon>
        <taxon>Pseudomonadota</taxon>
        <taxon>Gammaproteobacteria</taxon>
        <taxon>Enterobacterales</taxon>
        <taxon>Thorselliaceae</taxon>
        <taxon>Thorsellia</taxon>
    </lineage>
</organism>
<evidence type="ECO:0000313" key="1">
    <source>
        <dbReference type="EMBL" id="MFC0178539.1"/>
    </source>
</evidence>
<proteinExistence type="predicted"/>
<dbReference type="PANTHER" id="PTHR36455:SF1">
    <property type="entry name" value="BLR8292 PROTEIN"/>
    <property type="match status" value="1"/>
</dbReference>
<dbReference type="Pfam" id="PF05717">
    <property type="entry name" value="TnpB_IS66"/>
    <property type="match status" value="1"/>
</dbReference>
<dbReference type="PANTHER" id="PTHR36455">
    <property type="match status" value="1"/>
</dbReference>
<dbReference type="InterPro" id="IPR008878">
    <property type="entry name" value="Transposase_IS66_Orf2"/>
</dbReference>
<keyword evidence="2" id="KW-1185">Reference proteome</keyword>
<dbReference type="Proteomes" id="UP001589758">
    <property type="component" value="Unassembled WGS sequence"/>
</dbReference>
<reference evidence="1 2" key="1">
    <citation type="submission" date="2024-09" db="EMBL/GenBank/DDBJ databases">
        <authorList>
            <person name="Sun Q."/>
            <person name="Mori K."/>
        </authorList>
    </citation>
    <scope>NUCLEOTIDE SEQUENCE [LARGE SCALE GENOMIC DNA]</scope>
    <source>
        <strain evidence="1 2">CCM 8545</strain>
    </source>
</reference>
<evidence type="ECO:0000313" key="2">
    <source>
        <dbReference type="Proteomes" id="UP001589758"/>
    </source>
</evidence>
<name>A0ABV6C6E7_9GAMM</name>
<sequence length="115" mass="13463">SCVMIHSNSIYFVTTPIDMRFGMGRLTTFLQVNFPNKCFSGALFIFTNRQRSMFKLISIDSHGIWLCQRKLHQGNFPKFQTEQSELILTQEQFNWLCKGFDFSKIEGLNLANFKH</sequence>
<accession>A0ABV6C6E7</accession>
<dbReference type="RefSeq" id="WP_385875304.1">
    <property type="nucleotide sequence ID" value="NZ_JBHLXE010000007.1"/>
</dbReference>
<gene>
    <name evidence="1" type="primary">tnpB</name>
    <name evidence="1" type="ORF">ACFFIT_00205</name>
</gene>
<dbReference type="NCBIfam" id="NF033819">
    <property type="entry name" value="IS66_TnpB"/>
    <property type="match status" value="1"/>
</dbReference>
<dbReference type="EMBL" id="JBHLXE010000007">
    <property type="protein sequence ID" value="MFC0178539.1"/>
    <property type="molecule type" value="Genomic_DNA"/>
</dbReference>
<comment type="caution">
    <text evidence="1">The sequence shown here is derived from an EMBL/GenBank/DDBJ whole genome shotgun (WGS) entry which is preliminary data.</text>
</comment>